<accession>A0A455SA32</accession>
<protein>
    <submittedName>
        <fullName evidence="1">Uncharacterized protein</fullName>
    </submittedName>
</protein>
<dbReference type="AlphaFoldDB" id="A0A455SA32"/>
<dbReference type="Gene3D" id="1.25.40.10">
    <property type="entry name" value="Tetratricopeptide repeat domain"/>
    <property type="match status" value="1"/>
</dbReference>
<dbReference type="EMBL" id="AP019376">
    <property type="protein sequence ID" value="BBH85317.1"/>
    <property type="molecule type" value="Genomic_DNA"/>
</dbReference>
<dbReference type="InterPro" id="IPR011990">
    <property type="entry name" value="TPR-like_helical_dom_sf"/>
</dbReference>
<evidence type="ECO:0000313" key="1">
    <source>
        <dbReference type="EMBL" id="BBH85317.1"/>
    </source>
</evidence>
<proteinExistence type="predicted"/>
<reference evidence="1" key="1">
    <citation type="submission" date="2018-12" db="EMBL/GenBank/DDBJ databases">
        <title>Novel natural products biosynthetic potential of the class Ktedonobacteria.</title>
        <authorList>
            <person name="Zheng Y."/>
            <person name="Saitou A."/>
            <person name="Wang C.M."/>
            <person name="Toyoda A."/>
            <person name="Minakuchi Y."/>
            <person name="Sekiguchi Y."/>
            <person name="Ueda K."/>
            <person name="Takano H."/>
            <person name="Sakai Y."/>
            <person name="Yokota A."/>
            <person name="Yabe S."/>
        </authorList>
    </citation>
    <scope>NUCLEOTIDE SEQUENCE</scope>
    <source>
        <strain evidence="1">COM3</strain>
    </source>
</reference>
<name>A0A455SA32_9CHLR</name>
<organism evidence="1">
    <name type="scientific">Thermosporothrix sp. COM3</name>
    <dbReference type="NCBI Taxonomy" id="2490863"/>
    <lineage>
        <taxon>Bacteria</taxon>
        <taxon>Bacillati</taxon>
        <taxon>Chloroflexota</taxon>
        <taxon>Ktedonobacteria</taxon>
        <taxon>Ktedonobacterales</taxon>
        <taxon>Thermosporotrichaceae</taxon>
        <taxon>Thermosporothrix</taxon>
    </lineage>
</organism>
<gene>
    <name evidence="1" type="ORF">KTC_00680</name>
</gene>
<dbReference type="SUPFAM" id="SSF48452">
    <property type="entry name" value="TPR-like"/>
    <property type="match status" value="1"/>
</dbReference>
<sequence length="65" mass="7438">MPYVLGAHFKYDDALSAYDETIRLTPPNAPLRNSKDLVLAKLQHFKEAQAAWKKKERLKSQGLKP</sequence>